<accession>A0A0K1W1R7</accession>
<dbReference type="NCBIfam" id="NF033571">
    <property type="entry name" value="motil_scm1_spiro"/>
    <property type="match status" value="1"/>
</dbReference>
<proteinExistence type="predicted"/>
<feature type="transmembrane region" description="Helical" evidence="1">
    <location>
        <begin position="367"/>
        <end position="385"/>
    </location>
</feature>
<evidence type="ECO:0000313" key="3">
    <source>
        <dbReference type="Proteomes" id="UP000067476"/>
    </source>
</evidence>
<dbReference type="EMBL" id="CP012357">
    <property type="protein sequence ID" value="AKX34047.1"/>
    <property type="molecule type" value="Genomic_DNA"/>
</dbReference>
<gene>
    <name evidence="2" type="ORF">SLITO_v1c03940</name>
</gene>
<keyword evidence="1" id="KW-0812">Transmembrane</keyword>
<feature type="transmembrane region" description="Helical" evidence="1">
    <location>
        <begin position="270"/>
        <end position="291"/>
    </location>
</feature>
<dbReference type="KEGG" id="sll:SLITO_v1c03940"/>
<feature type="transmembrane region" description="Helical" evidence="1">
    <location>
        <begin position="205"/>
        <end position="238"/>
    </location>
</feature>
<dbReference type="Proteomes" id="UP000067476">
    <property type="component" value="Chromosome"/>
</dbReference>
<evidence type="ECO:0000256" key="1">
    <source>
        <dbReference type="SAM" id="Phobius"/>
    </source>
</evidence>
<feature type="transmembrane region" description="Helical" evidence="1">
    <location>
        <begin position="66"/>
        <end position="86"/>
    </location>
</feature>
<protein>
    <recommendedName>
        <fullName evidence="4">Motility-associated protein Scm1</fullName>
    </recommendedName>
</protein>
<feature type="transmembrane region" description="Helical" evidence="1">
    <location>
        <begin position="297"/>
        <end position="319"/>
    </location>
</feature>
<keyword evidence="3" id="KW-1185">Reference proteome</keyword>
<organism evidence="2 3">
    <name type="scientific">Spiroplasma litorale</name>
    <dbReference type="NCBI Taxonomy" id="216942"/>
    <lineage>
        <taxon>Bacteria</taxon>
        <taxon>Bacillati</taxon>
        <taxon>Mycoplasmatota</taxon>
        <taxon>Mollicutes</taxon>
        <taxon>Entomoplasmatales</taxon>
        <taxon>Spiroplasmataceae</taxon>
        <taxon>Spiroplasma</taxon>
    </lineage>
</organism>
<keyword evidence="1" id="KW-1133">Transmembrane helix</keyword>
<feature type="transmembrane region" description="Helical" evidence="1">
    <location>
        <begin position="6"/>
        <end position="28"/>
    </location>
</feature>
<feature type="transmembrane region" description="Helical" evidence="1">
    <location>
        <begin position="92"/>
        <end position="111"/>
    </location>
</feature>
<dbReference type="STRING" id="216942.SLITO_v1c03940"/>
<dbReference type="RefSeq" id="WP_144416396.1">
    <property type="nucleotide sequence ID" value="NZ_CP012357.1"/>
</dbReference>
<dbReference type="AlphaFoldDB" id="A0A0K1W1R7"/>
<dbReference type="PATRIC" id="fig|216942.3.peg.397"/>
<evidence type="ECO:0000313" key="2">
    <source>
        <dbReference type="EMBL" id="AKX34047.1"/>
    </source>
</evidence>
<reference evidence="2 3" key="1">
    <citation type="journal article" date="2015" name="Genome Announc.">
        <title>Complete Genome Sequence of Spiroplasma litorale TN-1T (DSM 21781), a Bacterium Isolated from a Green-Eyed Horsefly (Tabanus nigrovittatus).</title>
        <authorList>
            <person name="Lo W.S."/>
            <person name="Lai Y.C."/>
            <person name="Lien Y.W."/>
            <person name="Wang T.H."/>
            <person name="Kuo C.H."/>
        </authorList>
    </citation>
    <scope>NUCLEOTIDE SEQUENCE [LARGE SCALE GENOMIC DNA]</scope>
    <source>
        <strain evidence="2 3">TN-1</strain>
    </source>
</reference>
<evidence type="ECO:0008006" key="4">
    <source>
        <dbReference type="Google" id="ProtNLM"/>
    </source>
</evidence>
<name>A0A0K1W1R7_9MOLU</name>
<sequence>MKQKGIFFTLLFFTLLFLVSIIMSVSLFKSININKELQNSGVDESIWNNITNPFELAYFIFGYKGFWSIMTLNSFNFVVFSLFWVFLTPLSFSFFFLFLTIYIFTIIIHNIRRDYKYKTAKFLGKWGMYISFIVLLVFISITLGLFSGLEVEFKKVDSLNDYFKSGFFDSFSVISLLKVISNGYLFKINKFNTQYILGENFNYGLLVASLVFGVVFLPIIGITFIIFGSIWIATFISIRNSSHSKFRMWLKNIRIDSKREFYSLILKNEWLWIVTAAFLVTVAVPGLVHPYKNSFQIILSIISICSIPLVFTPLIIGMARVVKIKRFNYNLLMFLQIMILLFTVLSLQLIIWILFKEEIKVHSSVSSFVPFLTITAAIFAEFGFVKLQKR</sequence>
<feature type="transmembrane region" description="Helical" evidence="1">
    <location>
        <begin position="123"/>
        <end position="146"/>
    </location>
</feature>
<feature type="transmembrane region" description="Helical" evidence="1">
    <location>
        <begin position="331"/>
        <end position="355"/>
    </location>
</feature>
<keyword evidence="1" id="KW-0472">Membrane</keyword>
<dbReference type="OrthoDB" id="388821at2"/>